<evidence type="ECO:0000256" key="7">
    <source>
        <dbReference type="ARBA" id="ARBA00023180"/>
    </source>
</evidence>
<dbReference type="PANTHER" id="PTHR33562">
    <property type="entry name" value="ATILLA, ISOFORM B-RELATED-RELATED"/>
    <property type="match status" value="1"/>
</dbReference>
<keyword evidence="6" id="KW-0472">Membrane</keyword>
<dbReference type="InterPro" id="IPR031424">
    <property type="entry name" value="QVR-like"/>
</dbReference>
<name>A0A0M4EEB1_DROBS</name>
<keyword evidence="8" id="KW-0449">Lipoprotein</keyword>
<evidence type="ECO:0000256" key="6">
    <source>
        <dbReference type="ARBA" id="ARBA00023136"/>
    </source>
</evidence>
<dbReference type="Proteomes" id="UP000494163">
    <property type="component" value="Chromosome 2L"/>
</dbReference>
<evidence type="ECO:0000256" key="4">
    <source>
        <dbReference type="ARBA" id="ARBA00022729"/>
    </source>
</evidence>
<dbReference type="EMBL" id="CP012523">
    <property type="protein sequence ID" value="ALC40335.1"/>
    <property type="molecule type" value="Genomic_DNA"/>
</dbReference>
<comment type="subcellular location">
    <subcellularLocation>
        <location evidence="1">Membrane</location>
        <topology evidence="1">Lipid-anchor</topology>
        <topology evidence="1">GPI-anchor</topology>
    </subcellularLocation>
</comment>
<organism evidence="10 11">
    <name type="scientific">Drosophila busckii</name>
    <name type="common">Fruit fly</name>
    <dbReference type="NCBI Taxonomy" id="30019"/>
    <lineage>
        <taxon>Eukaryota</taxon>
        <taxon>Metazoa</taxon>
        <taxon>Ecdysozoa</taxon>
        <taxon>Arthropoda</taxon>
        <taxon>Hexapoda</taxon>
        <taxon>Insecta</taxon>
        <taxon>Pterygota</taxon>
        <taxon>Neoptera</taxon>
        <taxon>Endopterygota</taxon>
        <taxon>Diptera</taxon>
        <taxon>Brachycera</taxon>
        <taxon>Muscomorpha</taxon>
        <taxon>Ephydroidea</taxon>
        <taxon>Drosophilidae</taxon>
        <taxon>Drosophila</taxon>
    </lineage>
</organism>
<evidence type="ECO:0000256" key="3">
    <source>
        <dbReference type="ARBA" id="ARBA00022692"/>
    </source>
</evidence>
<dbReference type="GO" id="GO:0030431">
    <property type="term" value="P:sleep"/>
    <property type="evidence" value="ECO:0007669"/>
    <property type="project" value="InterPro"/>
</dbReference>
<accession>A0A0M4EEB1</accession>
<keyword evidence="4" id="KW-0732">Signal</keyword>
<evidence type="ECO:0000313" key="9">
    <source>
        <dbReference type="EMBL" id="ALC40325.1"/>
    </source>
</evidence>
<keyword evidence="11" id="KW-1185">Reference proteome</keyword>
<keyword evidence="5" id="KW-1133">Transmembrane helix</keyword>
<evidence type="ECO:0000256" key="5">
    <source>
        <dbReference type="ARBA" id="ARBA00022989"/>
    </source>
</evidence>
<dbReference type="EMBL" id="CP012523">
    <property type="protein sequence ID" value="ALC40325.1"/>
    <property type="molecule type" value="Genomic_DNA"/>
</dbReference>
<dbReference type="PROSITE" id="PS51257">
    <property type="entry name" value="PROKAR_LIPOPROTEIN"/>
    <property type="match status" value="1"/>
</dbReference>
<reference evidence="10 11" key="1">
    <citation type="submission" date="2015-08" db="EMBL/GenBank/DDBJ databases">
        <title>Ancestral chromatin configuration constrains chromatin evolution on differentiating sex chromosomes in Drosophila.</title>
        <authorList>
            <person name="Zhou Q."/>
            <person name="Bachtrog D."/>
        </authorList>
    </citation>
    <scope>NUCLEOTIDE SEQUENCE [LARGE SCALE GENOMIC DNA]</scope>
    <source>
        <tissue evidence="10">Whole larvae</tissue>
    </source>
</reference>
<evidence type="ECO:0000256" key="8">
    <source>
        <dbReference type="ARBA" id="ARBA00023288"/>
    </source>
</evidence>
<dbReference type="OMA" id="GCQTDPN"/>
<keyword evidence="2" id="KW-0336">GPI-anchor</keyword>
<keyword evidence="7" id="KW-0325">Glycoprotein</keyword>
<evidence type="ECO:0000256" key="2">
    <source>
        <dbReference type="ARBA" id="ARBA00022622"/>
    </source>
</evidence>
<dbReference type="GO" id="GO:0098552">
    <property type="term" value="C:side of membrane"/>
    <property type="evidence" value="ECO:0007669"/>
    <property type="project" value="UniProtKB-KW"/>
</dbReference>
<sequence length="167" mass="18089">MAFSIKQLLAICILATLACTGNCNLVFLFFWTCANGLNFAGYAIKCYQCESITSPKCGEHFEADARNLVDCSRFAPPSFLQSFYPVRNATGCMKKVIDVPGRPQIVRSCYFGDISHTETGCRADPALPFVKQMSCDVCAKDECNGSSSLAPIAGAILLFFGVARLLA</sequence>
<dbReference type="STRING" id="30019.A0A0M4EEB1"/>
<dbReference type="AlphaFoldDB" id="A0A0M4EEB1"/>
<gene>
    <name evidence="9" type="ORF">Dbus_chr2Lg2410</name>
    <name evidence="10" type="ORF">Dbus_chr2Lg2420</name>
</gene>
<dbReference type="GO" id="GO:0032222">
    <property type="term" value="P:regulation of synaptic transmission, cholinergic"/>
    <property type="evidence" value="ECO:0007669"/>
    <property type="project" value="InterPro"/>
</dbReference>
<protein>
    <submittedName>
        <fullName evidence="10">CG9338</fullName>
    </submittedName>
</protein>
<dbReference type="Pfam" id="PF17064">
    <property type="entry name" value="QVR"/>
    <property type="match status" value="1"/>
</dbReference>
<evidence type="ECO:0000313" key="11">
    <source>
        <dbReference type="Proteomes" id="UP000494163"/>
    </source>
</evidence>
<evidence type="ECO:0000313" key="10">
    <source>
        <dbReference type="EMBL" id="ALC40335.1"/>
    </source>
</evidence>
<dbReference type="PANTHER" id="PTHR33562:SF18">
    <property type="entry name" value="BOUDIN-RELATED"/>
    <property type="match status" value="1"/>
</dbReference>
<evidence type="ECO:0000256" key="1">
    <source>
        <dbReference type="ARBA" id="ARBA00004589"/>
    </source>
</evidence>
<dbReference type="InterPro" id="IPR050975">
    <property type="entry name" value="Sleep_regulator"/>
</dbReference>
<dbReference type="OrthoDB" id="6083863at2759"/>
<keyword evidence="3" id="KW-0812">Transmembrane</keyword>
<proteinExistence type="predicted"/>